<dbReference type="SUPFAM" id="SSF74653">
    <property type="entry name" value="TolA/TonB C-terminal domain"/>
    <property type="match status" value="1"/>
</dbReference>
<dbReference type="GO" id="GO:0031992">
    <property type="term" value="F:energy transducer activity"/>
    <property type="evidence" value="ECO:0007669"/>
    <property type="project" value="InterPro"/>
</dbReference>
<organism evidence="13">
    <name type="scientific">hydrothermal vent metagenome</name>
    <dbReference type="NCBI Taxonomy" id="652676"/>
    <lineage>
        <taxon>unclassified sequences</taxon>
        <taxon>metagenomes</taxon>
        <taxon>ecological metagenomes</taxon>
    </lineage>
</organism>
<evidence type="ECO:0000256" key="9">
    <source>
        <dbReference type="ARBA" id="ARBA00023136"/>
    </source>
</evidence>
<reference evidence="13" key="1">
    <citation type="submission" date="2016-10" db="EMBL/GenBank/DDBJ databases">
        <authorList>
            <person name="de Groot N.N."/>
        </authorList>
    </citation>
    <scope>NUCLEOTIDE SEQUENCE</scope>
</reference>
<dbReference type="AlphaFoldDB" id="A0A1W1CD86"/>
<keyword evidence="9 11" id="KW-0472">Membrane</keyword>
<evidence type="ECO:0000256" key="3">
    <source>
        <dbReference type="ARBA" id="ARBA00022448"/>
    </source>
</evidence>
<evidence type="ECO:0000256" key="4">
    <source>
        <dbReference type="ARBA" id="ARBA00022475"/>
    </source>
</evidence>
<keyword evidence="4" id="KW-1003">Cell membrane</keyword>
<dbReference type="InterPro" id="IPR006260">
    <property type="entry name" value="TonB/TolA_C"/>
</dbReference>
<evidence type="ECO:0000256" key="7">
    <source>
        <dbReference type="ARBA" id="ARBA00022927"/>
    </source>
</evidence>
<comment type="subcellular location">
    <subcellularLocation>
        <location evidence="1">Cell inner membrane</location>
        <topology evidence="1">Single-pass membrane protein</topology>
        <orientation evidence="1">Periplasmic side</orientation>
    </subcellularLocation>
</comment>
<dbReference type="GO" id="GO:0015891">
    <property type="term" value="P:siderophore transport"/>
    <property type="evidence" value="ECO:0007669"/>
    <property type="project" value="InterPro"/>
</dbReference>
<name>A0A1W1CD86_9ZZZZ</name>
<proteinExistence type="inferred from homology"/>
<comment type="similarity">
    <text evidence="2">Belongs to the TonB family.</text>
</comment>
<evidence type="ECO:0000256" key="6">
    <source>
        <dbReference type="ARBA" id="ARBA00022692"/>
    </source>
</evidence>
<keyword evidence="7" id="KW-0653">Protein transport</keyword>
<sequence>MVKHRHLISYTLTSVIYLAVFLLYAFLFKEIFVSEQKAQDHAISLSLSEFIPEAVPAPQKEPQKEEILPKPEPAVKEKQPVATPEPEPVKPKTIPKPPEAKKKTVKKKTVKKKTVKKKKHTKKKKTRKRKVPKHTLTSVTAGVKRQGNLTRSTPAQKNRFLSQVRARINRNKSYPRIAKRRGMQGSVKVHFTILPSGNVGHIAVTGPKVFHASARKAIEKSFPVNTKHIPVSLPKTVNLTLRYQLR</sequence>
<evidence type="ECO:0000256" key="11">
    <source>
        <dbReference type="SAM" id="Phobius"/>
    </source>
</evidence>
<feature type="transmembrane region" description="Helical" evidence="11">
    <location>
        <begin position="7"/>
        <end position="27"/>
    </location>
</feature>
<evidence type="ECO:0000256" key="1">
    <source>
        <dbReference type="ARBA" id="ARBA00004383"/>
    </source>
</evidence>
<feature type="region of interest" description="Disordered" evidence="10">
    <location>
        <begin position="57"/>
        <end position="155"/>
    </location>
</feature>
<dbReference type="GO" id="GO:0098797">
    <property type="term" value="C:plasma membrane protein complex"/>
    <property type="evidence" value="ECO:0007669"/>
    <property type="project" value="TreeGrafter"/>
</dbReference>
<dbReference type="GO" id="GO:0015031">
    <property type="term" value="P:protein transport"/>
    <property type="evidence" value="ECO:0007669"/>
    <property type="project" value="UniProtKB-KW"/>
</dbReference>
<keyword evidence="8 11" id="KW-1133">Transmembrane helix</keyword>
<dbReference type="InterPro" id="IPR003538">
    <property type="entry name" value="TonB"/>
</dbReference>
<dbReference type="Gene3D" id="3.30.1150.10">
    <property type="match status" value="1"/>
</dbReference>
<dbReference type="NCBIfam" id="TIGR01352">
    <property type="entry name" value="tonB_Cterm"/>
    <property type="match status" value="1"/>
</dbReference>
<keyword evidence="3" id="KW-0813">Transport</keyword>
<evidence type="ECO:0000256" key="10">
    <source>
        <dbReference type="SAM" id="MobiDB-lite"/>
    </source>
</evidence>
<evidence type="ECO:0000256" key="2">
    <source>
        <dbReference type="ARBA" id="ARBA00006555"/>
    </source>
</evidence>
<dbReference type="EMBL" id="FPHL01000034">
    <property type="protein sequence ID" value="SFV63663.1"/>
    <property type="molecule type" value="Genomic_DNA"/>
</dbReference>
<dbReference type="PROSITE" id="PS52015">
    <property type="entry name" value="TONB_CTD"/>
    <property type="match status" value="1"/>
</dbReference>
<feature type="domain" description="TonB C-terminal" evidence="12">
    <location>
        <begin position="159"/>
        <end position="246"/>
    </location>
</feature>
<dbReference type="GO" id="GO:0030288">
    <property type="term" value="C:outer membrane-bounded periplasmic space"/>
    <property type="evidence" value="ECO:0007669"/>
    <property type="project" value="InterPro"/>
</dbReference>
<dbReference type="PANTHER" id="PTHR33446">
    <property type="entry name" value="PROTEIN TONB-RELATED"/>
    <property type="match status" value="1"/>
</dbReference>
<evidence type="ECO:0000256" key="5">
    <source>
        <dbReference type="ARBA" id="ARBA00022519"/>
    </source>
</evidence>
<evidence type="ECO:0000259" key="12">
    <source>
        <dbReference type="PROSITE" id="PS52015"/>
    </source>
</evidence>
<dbReference type="PRINTS" id="PR01374">
    <property type="entry name" value="TONBPROTEIN"/>
</dbReference>
<evidence type="ECO:0000256" key="8">
    <source>
        <dbReference type="ARBA" id="ARBA00022989"/>
    </source>
</evidence>
<accession>A0A1W1CD86</accession>
<dbReference type="PANTHER" id="PTHR33446:SF2">
    <property type="entry name" value="PROTEIN TONB"/>
    <property type="match status" value="1"/>
</dbReference>
<protein>
    <submittedName>
        <fullName evidence="13">Ferric siderophore transport system, periplasmic binding protein TonB</fullName>
    </submittedName>
</protein>
<keyword evidence="6 11" id="KW-0812">Transmembrane</keyword>
<gene>
    <name evidence="13" type="ORF">MNB_SV-10-1044</name>
</gene>
<feature type="compositionally biased region" description="Basic residues" evidence="10">
    <location>
        <begin position="103"/>
        <end position="133"/>
    </location>
</feature>
<keyword evidence="5" id="KW-0997">Cell inner membrane</keyword>
<dbReference type="GO" id="GO:0055085">
    <property type="term" value="P:transmembrane transport"/>
    <property type="evidence" value="ECO:0007669"/>
    <property type="project" value="InterPro"/>
</dbReference>
<evidence type="ECO:0000313" key="13">
    <source>
        <dbReference type="EMBL" id="SFV63663.1"/>
    </source>
</evidence>
<feature type="compositionally biased region" description="Basic and acidic residues" evidence="10">
    <location>
        <begin position="61"/>
        <end position="79"/>
    </location>
</feature>
<dbReference type="Pfam" id="PF03544">
    <property type="entry name" value="TonB_C"/>
    <property type="match status" value="1"/>
</dbReference>
<dbReference type="InterPro" id="IPR037682">
    <property type="entry name" value="TonB_C"/>
</dbReference>
<dbReference type="InterPro" id="IPR051045">
    <property type="entry name" value="TonB-dependent_transducer"/>
</dbReference>